<evidence type="ECO:0000256" key="1">
    <source>
        <dbReference type="SAM" id="MobiDB-lite"/>
    </source>
</evidence>
<evidence type="ECO:0000313" key="2">
    <source>
        <dbReference type="EMBL" id="CCH99358.1"/>
    </source>
</evidence>
<reference evidence="2 3" key="1">
    <citation type="submission" date="2012-04" db="EMBL/GenBank/DDBJ databases">
        <authorList>
            <person name="Genoscope - CEA"/>
        </authorList>
    </citation>
    <scope>NUCLEOTIDE SEQUENCE [LARGE SCALE GENOMIC DNA]</scope>
    <source>
        <strain evidence="2 3">9717</strain>
    </source>
</reference>
<dbReference type="AlphaFoldDB" id="I4FUN3"/>
<evidence type="ECO:0000313" key="3">
    <source>
        <dbReference type="Proteomes" id="UP000003172"/>
    </source>
</evidence>
<evidence type="ECO:0008006" key="4">
    <source>
        <dbReference type="Google" id="ProtNLM"/>
    </source>
</evidence>
<dbReference type="EMBL" id="CAII01000568">
    <property type="protein sequence ID" value="CCH99358.1"/>
    <property type="molecule type" value="Genomic_DNA"/>
</dbReference>
<proteinExistence type="predicted"/>
<dbReference type="HOGENOM" id="CLU_955835_0_0_3"/>
<accession>I4FUN3</accession>
<comment type="caution">
    <text evidence="2">The sequence shown here is derived from an EMBL/GenBank/DDBJ whole genome shotgun (WGS) entry which is preliminary data.</text>
</comment>
<feature type="compositionally biased region" description="Basic and acidic residues" evidence="1">
    <location>
        <begin position="201"/>
        <end position="215"/>
    </location>
</feature>
<feature type="region of interest" description="Disordered" evidence="1">
    <location>
        <begin position="201"/>
        <end position="254"/>
    </location>
</feature>
<feature type="compositionally biased region" description="Polar residues" evidence="1">
    <location>
        <begin position="234"/>
        <end position="245"/>
    </location>
</feature>
<dbReference type="RefSeq" id="WP_002757274.1">
    <property type="nucleotide sequence ID" value="NZ_HE972665.1"/>
</dbReference>
<organism evidence="2 3">
    <name type="scientific">Microcystis aeruginosa PCC 9717</name>
    <dbReference type="NCBI Taxonomy" id="1160286"/>
    <lineage>
        <taxon>Bacteria</taxon>
        <taxon>Bacillati</taxon>
        <taxon>Cyanobacteriota</taxon>
        <taxon>Cyanophyceae</taxon>
        <taxon>Oscillatoriophycideae</taxon>
        <taxon>Chroococcales</taxon>
        <taxon>Microcystaceae</taxon>
        <taxon>Microcystis</taxon>
    </lineage>
</organism>
<gene>
    <name evidence="2" type="ORF">MICAB_610034</name>
</gene>
<sequence length="291" mass="31117">MTLKALKENFNVFRIRWYFILEVGSHKMRLKPFVFIVSSFLSSSLSMNALAISLGGGISGSYEIFKGIIEPFDITIDGQTINTGLVNFTLDSSESSNFIFDFNNMTHAYEASLLITAPGLDLLGAPPQRITVSLTGAITSTVPDDVIPGSEFDLTIFSETLTGGGVFESGQLLSGWRYNNIQINTTNVTNVNVQIGNDNKAETKCDTSSKAEGSGRVDANLTDPTGKQVIPLTGQGQTSSGNNKLSCPPPKTLEPTSTLSLLSLGILGAGATLKRKVKRSHSTEKEPSNVG</sequence>
<dbReference type="Proteomes" id="UP000003172">
    <property type="component" value="Unassembled WGS sequence"/>
</dbReference>
<name>I4FUN3_MICAE</name>
<protein>
    <recommendedName>
        <fullName evidence="4">PEP-CTERM protein-sorting domain-containing protein</fullName>
    </recommendedName>
</protein>